<feature type="domain" description="STAS" evidence="1">
    <location>
        <begin position="19"/>
        <end position="80"/>
    </location>
</feature>
<evidence type="ECO:0000313" key="2">
    <source>
        <dbReference type="EMBL" id="GBG37438.1"/>
    </source>
</evidence>
<dbReference type="CDD" id="cd07043">
    <property type="entry name" value="STAS_anti-anti-sigma_factors"/>
    <property type="match status" value="1"/>
</dbReference>
<dbReference type="Proteomes" id="UP001139505">
    <property type="component" value="Unassembled WGS sequence"/>
</dbReference>
<evidence type="ECO:0000313" key="3">
    <source>
        <dbReference type="EMBL" id="GKU70250.1"/>
    </source>
</evidence>
<dbReference type="RefSeq" id="WP_108921581.1">
    <property type="nucleotide sequence ID" value="NZ_BFCH01000011.1"/>
</dbReference>
<dbReference type="SUPFAM" id="SSF52091">
    <property type="entry name" value="SpoIIaa-like"/>
    <property type="match status" value="1"/>
</dbReference>
<dbReference type="AlphaFoldDB" id="A0AA37PI91"/>
<keyword evidence="4" id="KW-1185">Reference proteome</keyword>
<dbReference type="InterPro" id="IPR036513">
    <property type="entry name" value="STAS_dom_sf"/>
</dbReference>
<proteinExistence type="predicted"/>
<dbReference type="EMBL" id="BQYH01000002">
    <property type="protein sequence ID" value="GKU70250.1"/>
    <property type="molecule type" value="Genomic_DNA"/>
</dbReference>
<evidence type="ECO:0000313" key="5">
    <source>
        <dbReference type="Proteomes" id="UP001139505"/>
    </source>
</evidence>
<dbReference type="PROSITE" id="PS50801">
    <property type="entry name" value="STAS"/>
    <property type="match status" value="1"/>
</dbReference>
<comment type="caution">
    <text evidence="3">The sequence shown here is derived from an EMBL/GenBank/DDBJ whole genome shotgun (WGS) entry which is preliminary data.</text>
</comment>
<sequence>MAAELSLNTDDGPDGAPRVTATGEIDLSNVAQLIQALNTASAGTRRPITIDLSTVRYLDSAGINVLFNHADKVDGLHIIVHPLLIRVLTISGLDKIATLEAAPAQLGDNA</sequence>
<evidence type="ECO:0000313" key="4">
    <source>
        <dbReference type="Proteomes" id="UP000245060"/>
    </source>
</evidence>
<accession>A0AA37PI91</accession>
<name>A0AA37PI91_9MYCO</name>
<reference evidence="4" key="2">
    <citation type="submission" date="2018-04" db="EMBL/GenBank/DDBJ databases">
        <title>Draft genome sequence of Mycobacterium montefiorense isolated from Japanese black salamander.</title>
        <authorList>
            <person name="Fukano H."/>
            <person name="Yoshida M."/>
            <person name="Shimizu A."/>
            <person name="Iwao H."/>
            <person name="Kurata O."/>
            <person name="Katayama Y."/>
            <person name="Omatsu T."/>
            <person name="Mizutani T."/>
            <person name="Wada S."/>
            <person name="Hoshino Y."/>
        </authorList>
    </citation>
    <scope>NUCLEOTIDE SEQUENCE [LARGE SCALE GENOMIC DNA]</scope>
    <source>
        <strain evidence="4">BS</strain>
    </source>
</reference>
<gene>
    <name evidence="3" type="primary">rsbV_1</name>
    <name evidence="2" type="ORF">MmonteBS_18100</name>
    <name evidence="3" type="ORF">NJB18185_00280</name>
</gene>
<reference evidence="3" key="3">
    <citation type="journal article" date="2022" name="Microbiol. Resour. Announc.">
        <title>Draft Genome Sequences of Eight Mycobacterium montefiorense Strains Isolated from Salamanders in Captivity.</title>
        <authorList>
            <person name="Komine T."/>
            <person name="Ihara H."/>
            <person name="Fukano H."/>
            <person name="Hoshino Y."/>
            <person name="Kurata O."/>
            <person name="Wada S."/>
        </authorList>
    </citation>
    <scope>NUCLEOTIDE SEQUENCE</scope>
    <source>
        <strain evidence="3">NJB18185</strain>
    </source>
</reference>
<dbReference type="Pfam" id="PF13466">
    <property type="entry name" value="STAS_2"/>
    <property type="match status" value="1"/>
</dbReference>
<reference evidence="3" key="4">
    <citation type="submission" date="2022-04" db="EMBL/GenBank/DDBJ databases">
        <authorList>
            <person name="Komine T."/>
            <person name="Fukano H."/>
            <person name="Wada S."/>
        </authorList>
    </citation>
    <scope>NUCLEOTIDE SEQUENCE</scope>
    <source>
        <strain evidence="3">NJB18185</strain>
    </source>
</reference>
<protein>
    <submittedName>
        <fullName evidence="3">Anti-anti-sigma factor</fullName>
    </submittedName>
</protein>
<organism evidence="3 5">
    <name type="scientific">Mycobacterium montefiorense</name>
    <dbReference type="NCBI Taxonomy" id="154654"/>
    <lineage>
        <taxon>Bacteria</taxon>
        <taxon>Bacillati</taxon>
        <taxon>Actinomycetota</taxon>
        <taxon>Actinomycetes</taxon>
        <taxon>Mycobacteriales</taxon>
        <taxon>Mycobacteriaceae</taxon>
        <taxon>Mycobacterium</taxon>
        <taxon>Mycobacterium simiae complex</taxon>
    </lineage>
</organism>
<dbReference type="EMBL" id="BFCH01000011">
    <property type="protein sequence ID" value="GBG37438.1"/>
    <property type="molecule type" value="Genomic_DNA"/>
</dbReference>
<evidence type="ECO:0000259" key="1">
    <source>
        <dbReference type="PROSITE" id="PS50801"/>
    </source>
</evidence>
<dbReference type="Gene3D" id="3.30.750.24">
    <property type="entry name" value="STAS domain"/>
    <property type="match status" value="1"/>
</dbReference>
<dbReference type="InterPro" id="IPR058548">
    <property type="entry name" value="MlaB-like_STAS"/>
</dbReference>
<reference evidence="2" key="1">
    <citation type="journal article" date="2018" name="Genome Announc.">
        <title>Draft Genome Sequence of Mycobacterium montefiorense Isolated from Japanese Black Salamander (Hynobius nigrescens).</title>
        <authorList>
            <person name="Fukano H."/>
            <person name="Yoshida M."/>
            <person name="Shimizu A."/>
            <person name="Iwao H."/>
            <person name="Katayama Y."/>
            <person name="Omatsu T."/>
            <person name="Mizutani T."/>
            <person name="Kurata O."/>
            <person name="Wada S."/>
            <person name="Hoshino Y."/>
        </authorList>
    </citation>
    <scope>NUCLEOTIDE SEQUENCE</scope>
    <source>
        <strain evidence="2">BS</strain>
    </source>
</reference>
<dbReference type="InterPro" id="IPR002645">
    <property type="entry name" value="STAS_dom"/>
</dbReference>
<dbReference type="Proteomes" id="UP000245060">
    <property type="component" value="Unassembled WGS sequence"/>
</dbReference>